<reference evidence="1" key="1">
    <citation type="journal article" date="2023" name="Plant J.">
        <title>Genome sequences and population genomics provide insights into the demographic history, inbreeding, and mutation load of two 'living fossil' tree species of Dipteronia.</title>
        <authorList>
            <person name="Feng Y."/>
            <person name="Comes H.P."/>
            <person name="Chen J."/>
            <person name="Zhu S."/>
            <person name="Lu R."/>
            <person name="Zhang X."/>
            <person name="Li P."/>
            <person name="Qiu J."/>
            <person name="Olsen K.M."/>
            <person name="Qiu Y."/>
        </authorList>
    </citation>
    <scope>NUCLEOTIDE SEQUENCE</scope>
    <source>
        <strain evidence="1">KIB01</strain>
    </source>
</reference>
<evidence type="ECO:0000313" key="2">
    <source>
        <dbReference type="Proteomes" id="UP001280121"/>
    </source>
</evidence>
<dbReference type="Proteomes" id="UP001280121">
    <property type="component" value="Unassembled WGS sequence"/>
</dbReference>
<accession>A0AAD9XNH2</accession>
<protein>
    <submittedName>
        <fullName evidence="1">Uncharacterized protein</fullName>
    </submittedName>
</protein>
<gene>
    <name evidence="1" type="ORF">Ddye_001067</name>
</gene>
<sequence length="133" mass="15535">MMTTNIAEVLNNCIHMARRLPITASMEFLRDMLQRWFNDRREQTGKNRTYLGKATVGHCKEWNEWSLMYHGGGSAAVEDKKTKDKKTKCKCVRKNYRRQKPSECEAVKKKQRYLGAACGVAVEEKKRDWECEA</sequence>
<proteinExistence type="predicted"/>
<comment type="caution">
    <text evidence="1">The sequence shown here is derived from an EMBL/GenBank/DDBJ whole genome shotgun (WGS) entry which is preliminary data.</text>
</comment>
<name>A0AAD9XNH2_9ROSI</name>
<dbReference type="EMBL" id="JANJYI010000001">
    <property type="protein sequence ID" value="KAK2662493.1"/>
    <property type="molecule type" value="Genomic_DNA"/>
</dbReference>
<keyword evidence="2" id="KW-1185">Reference proteome</keyword>
<evidence type="ECO:0000313" key="1">
    <source>
        <dbReference type="EMBL" id="KAK2662493.1"/>
    </source>
</evidence>
<organism evidence="1 2">
    <name type="scientific">Dipteronia dyeriana</name>
    <dbReference type="NCBI Taxonomy" id="168575"/>
    <lineage>
        <taxon>Eukaryota</taxon>
        <taxon>Viridiplantae</taxon>
        <taxon>Streptophyta</taxon>
        <taxon>Embryophyta</taxon>
        <taxon>Tracheophyta</taxon>
        <taxon>Spermatophyta</taxon>
        <taxon>Magnoliopsida</taxon>
        <taxon>eudicotyledons</taxon>
        <taxon>Gunneridae</taxon>
        <taxon>Pentapetalae</taxon>
        <taxon>rosids</taxon>
        <taxon>malvids</taxon>
        <taxon>Sapindales</taxon>
        <taxon>Sapindaceae</taxon>
        <taxon>Hippocastanoideae</taxon>
        <taxon>Acereae</taxon>
        <taxon>Dipteronia</taxon>
    </lineage>
</organism>
<dbReference type="AlphaFoldDB" id="A0AAD9XNH2"/>